<accession>A0A8S1HM72</accession>
<dbReference type="OrthoDB" id="245150at2759"/>
<keyword evidence="3" id="KW-0813">Transport</keyword>
<organism evidence="6 7">
    <name type="scientific">Caenorhabditis auriculariae</name>
    <dbReference type="NCBI Taxonomy" id="2777116"/>
    <lineage>
        <taxon>Eukaryota</taxon>
        <taxon>Metazoa</taxon>
        <taxon>Ecdysozoa</taxon>
        <taxon>Nematoda</taxon>
        <taxon>Chromadorea</taxon>
        <taxon>Rhabditida</taxon>
        <taxon>Rhabditina</taxon>
        <taxon>Rhabditomorpha</taxon>
        <taxon>Rhabditoidea</taxon>
        <taxon>Rhabditidae</taxon>
        <taxon>Peloderinae</taxon>
        <taxon>Caenorhabditis</taxon>
    </lineage>
</organism>
<dbReference type="GO" id="GO:0043328">
    <property type="term" value="P:protein transport to vacuole involved in ubiquitin-dependent protein catabolic process via the multivesicular body sorting pathway"/>
    <property type="evidence" value="ECO:0007669"/>
    <property type="project" value="TreeGrafter"/>
</dbReference>
<dbReference type="SUPFAM" id="SSF46785">
    <property type="entry name" value="Winged helix' DNA-binding domain"/>
    <property type="match status" value="1"/>
</dbReference>
<gene>
    <name evidence="6" type="ORF">CAUJ_LOCUS12943</name>
</gene>
<evidence type="ECO:0000313" key="7">
    <source>
        <dbReference type="Proteomes" id="UP000835052"/>
    </source>
</evidence>
<dbReference type="Proteomes" id="UP000835052">
    <property type="component" value="Unassembled WGS sequence"/>
</dbReference>
<name>A0A8S1HM72_9PELO</name>
<dbReference type="GO" id="GO:0000814">
    <property type="term" value="C:ESCRT II complex"/>
    <property type="evidence" value="ECO:0007669"/>
    <property type="project" value="InterPro"/>
</dbReference>
<protein>
    <recommendedName>
        <fullName evidence="2">Vacuolar protein-sorting-associated protein 25</fullName>
    </recommendedName>
    <alternativeName>
        <fullName evidence="5">ESCRT-II complex subunit VPS25</fullName>
    </alternativeName>
</protein>
<dbReference type="EMBL" id="CAJGYM010000084">
    <property type="protein sequence ID" value="CAD6197033.1"/>
    <property type="molecule type" value="Genomic_DNA"/>
</dbReference>
<sequence>METDGSVTDSQRAQHIEWIDSSRTRCHIYWRRPEEWGALIYDWAVLNSFLNTPLTLYEITQGDDTTDEAFFGLEKDVLLKALRSLESSRKAQLLNIGSDSEGVKFLQ</sequence>
<keyword evidence="7" id="KW-1185">Reference proteome</keyword>
<evidence type="ECO:0000256" key="4">
    <source>
        <dbReference type="ARBA" id="ARBA00022927"/>
    </source>
</evidence>
<dbReference type="FunFam" id="1.10.10.10:FF:000141">
    <property type="entry name" value="vacuolar protein-sorting-associated protein 25"/>
    <property type="match status" value="1"/>
</dbReference>
<dbReference type="PANTHER" id="PTHR13149:SF0">
    <property type="entry name" value="VACUOLAR PROTEIN-SORTING-ASSOCIATED PROTEIN 25"/>
    <property type="match status" value="1"/>
</dbReference>
<evidence type="ECO:0000256" key="2">
    <source>
        <dbReference type="ARBA" id="ARBA00017934"/>
    </source>
</evidence>
<proteinExistence type="inferred from homology"/>
<dbReference type="Gene3D" id="1.10.10.10">
    <property type="entry name" value="Winged helix-like DNA-binding domain superfamily/Winged helix DNA-binding domain"/>
    <property type="match status" value="1"/>
</dbReference>
<evidence type="ECO:0000313" key="6">
    <source>
        <dbReference type="EMBL" id="CAD6197033.1"/>
    </source>
</evidence>
<comment type="similarity">
    <text evidence="1">Belongs to the VPS25 family.</text>
</comment>
<dbReference type="InterPro" id="IPR036388">
    <property type="entry name" value="WH-like_DNA-bd_sf"/>
</dbReference>
<evidence type="ECO:0000256" key="3">
    <source>
        <dbReference type="ARBA" id="ARBA00022448"/>
    </source>
</evidence>
<dbReference type="InterPro" id="IPR008570">
    <property type="entry name" value="ESCRT-II_cplx_Vps25-sub"/>
</dbReference>
<keyword evidence="4" id="KW-0653">Protein transport</keyword>
<dbReference type="AlphaFoldDB" id="A0A8S1HM72"/>
<reference evidence="6" key="1">
    <citation type="submission" date="2020-10" db="EMBL/GenBank/DDBJ databases">
        <authorList>
            <person name="Kikuchi T."/>
        </authorList>
    </citation>
    <scope>NUCLEOTIDE SEQUENCE</scope>
    <source>
        <strain evidence="6">NKZ352</strain>
    </source>
</reference>
<dbReference type="PANTHER" id="PTHR13149">
    <property type="entry name" value="VACUOLAR PROTEIN SORTING-ASSOCIATED PROTEIN VPS25"/>
    <property type="match status" value="1"/>
</dbReference>
<dbReference type="Pfam" id="PF05871">
    <property type="entry name" value="ESCRT-II"/>
    <property type="match status" value="1"/>
</dbReference>
<evidence type="ECO:0000256" key="5">
    <source>
        <dbReference type="ARBA" id="ARBA00030094"/>
    </source>
</evidence>
<dbReference type="GO" id="GO:0005198">
    <property type="term" value="F:structural molecule activity"/>
    <property type="evidence" value="ECO:0007669"/>
    <property type="project" value="TreeGrafter"/>
</dbReference>
<dbReference type="InterPro" id="IPR036390">
    <property type="entry name" value="WH_DNA-bd_sf"/>
</dbReference>
<dbReference type="GO" id="GO:0016236">
    <property type="term" value="P:macroautophagy"/>
    <property type="evidence" value="ECO:0007669"/>
    <property type="project" value="UniProtKB-ARBA"/>
</dbReference>
<dbReference type="GO" id="GO:0042803">
    <property type="term" value="F:protein homodimerization activity"/>
    <property type="evidence" value="ECO:0007669"/>
    <property type="project" value="TreeGrafter"/>
</dbReference>
<evidence type="ECO:0000256" key="1">
    <source>
        <dbReference type="ARBA" id="ARBA00009674"/>
    </source>
</evidence>
<comment type="caution">
    <text evidence="6">The sequence shown here is derived from an EMBL/GenBank/DDBJ whole genome shotgun (WGS) entry which is preliminary data.</text>
</comment>